<reference evidence="1" key="1">
    <citation type="submission" date="2021-06" db="EMBL/GenBank/DDBJ databases">
        <title>Parelaphostrongylus tenuis whole genome reference sequence.</title>
        <authorList>
            <person name="Garwood T.J."/>
            <person name="Larsen P.A."/>
            <person name="Fountain-Jones N.M."/>
            <person name="Garbe J.R."/>
            <person name="Macchietto M.G."/>
            <person name="Kania S.A."/>
            <person name="Gerhold R.W."/>
            <person name="Richards J.E."/>
            <person name="Wolf T.M."/>
        </authorList>
    </citation>
    <scope>NUCLEOTIDE SEQUENCE</scope>
    <source>
        <strain evidence="1">MNPRO001-30</strain>
        <tissue evidence="1">Meninges</tissue>
    </source>
</reference>
<dbReference type="GO" id="GO:0003723">
    <property type="term" value="F:RNA binding"/>
    <property type="evidence" value="ECO:0007669"/>
    <property type="project" value="TreeGrafter"/>
</dbReference>
<dbReference type="Proteomes" id="UP001196413">
    <property type="component" value="Unassembled WGS sequence"/>
</dbReference>
<organism evidence="1 2">
    <name type="scientific">Parelaphostrongylus tenuis</name>
    <name type="common">Meningeal worm</name>
    <dbReference type="NCBI Taxonomy" id="148309"/>
    <lineage>
        <taxon>Eukaryota</taxon>
        <taxon>Metazoa</taxon>
        <taxon>Ecdysozoa</taxon>
        <taxon>Nematoda</taxon>
        <taxon>Chromadorea</taxon>
        <taxon>Rhabditida</taxon>
        <taxon>Rhabditina</taxon>
        <taxon>Rhabditomorpha</taxon>
        <taxon>Strongyloidea</taxon>
        <taxon>Metastrongylidae</taxon>
        <taxon>Parelaphostrongylus</taxon>
    </lineage>
</organism>
<evidence type="ECO:0000313" key="1">
    <source>
        <dbReference type="EMBL" id="KAJ1350943.1"/>
    </source>
</evidence>
<dbReference type="PANTHER" id="PTHR14700:SF0">
    <property type="entry name" value="PENTATRICOPEPTIDE REPEAT-CONTAINING PROTEIN 2, MITOCHONDRIAL"/>
    <property type="match status" value="1"/>
</dbReference>
<accession>A0AAD5M6Q8</accession>
<keyword evidence="2" id="KW-1185">Reference proteome</keyword>
<dbReference type="AlphaFoldDB" id="A0AAD5M6Q8"/>
<dbReference type="GO" id="GO:0050684">
    <property type="term" value="P:regulation of mRNA processing"/>
    <property type="evidence" value="ECO:0007669"/>
    <property type="project" value="InterPro"/>
</dbReference>
<protein>
    <submittedName>
        <fullName evidence="1">Uncharacterized protein</fullName>
    </submittedName>
</protein>
<dbReference type="GO" id="GO:0005739">
    <property type="term" value="C:mitochondrion"/>
    <property type="evidence" value="ECO:0007669"/>
    <property type="project" value="InterPro"/>
</dbReference>
<dbReference type="InterPro" id="IPR034629">
    <property type="entry name" value="PTCD2"/>
</dbReference>
<sequence length="236" mass="26462">MLQCGRLLLIGMRTEGSSVMSTAKNEVVRVSGKLNRNAKEQSRECELAAAFYKEGTRSGFRKLAKLITKQKNVSEVTSRSAAFAAALALKLGKVQEAHQMLSHVTMSPPVIRRSLVVSVLTNEGRLDDALDEVEKCLHEEDIVFNSENSCISNEALDQLCNAIKERTDTQKQMKRFRSLQRVLTDYDRRTSKSIDELLHSPLHIASTEEDFAEDSPKIPLTDKMIGQVPHFLSKED</sequence>
<gene>
    <name evidence="1" type="ORF">KIN20_006873</name>
</gene>
<dbReference type="EMBL" id="JAHQIW010000973">
    <property type="protein sequence ID" value="KAJ1350943.1"/>
    <property type="molecule type" value="Genomic_DNA"/>
</dbReference>
<dbReference type="PANTHER" id="PTHR14700">
    <property type="entry name" value="PENTATRICOPEPTIDE REPEAT-CONTAINING PROTEIN 2, MITOCHONDRIAL"/>
    <property type="match status" value="1"/>
</dbReference>
<dbReference type="GO" id="GO:0007005">
    <property type="term" value="P:mitochondrion organization"/>
    <property type="evidence" value="ECO:0007669"/>
    <property type="project" value="TreeGrafter"/>
</dbReference>
<comment type="caution">
    <text evidence="1">The sequence shown here is derived from an EMBL/GenBank/DDBJ whole genome shotgun (WGS) entry which is preliminary data.</text>
</comment>
<proteinExistence type="predicted"/>
<evidence type="ECO:0000313" key="2">
    <source>
        <dbReference type="Proteomes" id="UP001196413"/>
    </source>
</evidence>
<name>A0AAD5M6Q8_PARTN</name>